<dbReference type="InterPro" id="IPR000878">
    <property type="entry name" value="4pyrrol_Mease"/>
</dbReference>
<dbReference type="GO" id="GO:0032259">
    <property type="term" value="P:methylation"/>
    <property type="evidence" value="ECO:0007669"/>
    <property type="project" value="UniProtKB-KW"/>
</dbReference>
<evidence type="ECO:0000256" key="3">
    <source>
        <dbReference type="ARBA" id="ARBA00022603"/>
    </source>
</evidence>
<evidence type="ECO:0000313" key="9">
    <source>
        <dbReference type="EMBL" id="AKV77273.1"/>
    </source>
</evidence>
<dbReference type="SUPFAM" id="SSF53790">
    <property type="entry name" value="Tetrapyrrole methylase"/>
    <property type="match status" value="1"/>
</dbReference>
<dbReference type="OMA" id="VCEDLGY"/>
<reference evidence="7 13" key="1">
    <citation type="journal article" date="2014" name="J. Bacteriol.">
        <title>Role of an Archaeal PitA Transporter in the Copper and Arsenic Resistance of Metallosphaera sedula, an Extreme Thermoacidophile.</title>
        <authorList>
            <person name="McCarthy S."/>
            <person name="Ai C."/>
            <person name="Wheaton G."/>
            <person name="Tevatia R."/>
            <person name="Eckrich V."/>
            <person name="Kelly R."/>
            <person name="Blum P."/>
        </authorList>
    </citation>
    <scope>NUCLEOTIDE SEQUENCE [LARGE SCALE GENOMIC DNA]</scope>
    <source>
        <strain evidence="7 13">CuR1</strain>
    </source>
</reference>
<evidence type="ECO:0000313" key="7">
    <source>
        <dbReference type="EMBL" id="AIM28225.1"/>
    </source>
</evidence>
<evidence type="ECO:0000313" key="13">
    <source>
        <dbReference type="Proteomes" id="UP000029084"/>
    </source>
</evidence>
<reference evidence="12 14" key="3">
    <citation type="submission" date="2015-07" db="EMBL/GenBank/DDBJ databases">
        <title>Physiological, transcriptional responses and genome re-sequencing of acid resistant extremely thermoacidophilic Metallosphaera sedula SARC-M1.</title>
        <authorList>
            <person name="Ai C."/>
            <person name="McCarthy S."/>
            <person name="Eckrich V."/>
            <person name="Rudrappa D."/>
            <person name="Qiu G."/>
            <person name="Blum P."/>
        </authorList>
    </citation>
    <scope>NUCLEOTIDE SEQUENCE [LARGE SCALE GENOMIC DNA]</scope>
    <source>
        <strain evidence="12 14">SARC-M1</strain>
    </source>
</reference>
<gene>
    <name evidence="7" type="ORF">HA72_2102</name>
    <name evidence="8" type="ORF">MsedA_2153</name>
    <name evidence="9" type="ORF">MsedB_2155</name>
    <name evidence="10" type="ORF">MsedC_2153</name>
    <name evidence="11" type="ORF">MsedD_2154</name>
    <name evidence="12" type="ORF">MsedE_2155</name>
</gene>
<dbReference type="AlphaFoldDB" id="A0A088EA97"/>
<keyword evidence="3 7" id="KW-0489">Methyltransferase</keyword>
<dbReference type="GO" id="GO:0046025">
    <property type="term" value="F:precorrin-6Y C5,15-methyltransferase (decarboxylating) activity"/>
    <property type="evidence" value="ECO:0007669"/>
    <property type="project" value="UniProtKB-EC"/>
</dbReference>
<evidence type="ECO:0000313" key="16">
    <source>
        <dbReference type="Proteomes" id="UP000062398"/>
    </source>
</evidence>
<evidence type="ECO:0000313" key="8">
    <source>
        <dbReference type="EMBL" id="AKV75035.1"/>
    </source>
</evidence>
<reference evidence="15 16" key="2">
    <citation type="journal article" date="2015" name="Genome Announc.">
        <title>Complete Genome Sequences of Evolved Arsenate-Resistant Metallosphaera sedula Strains.</title>
        <authorList>
            <person name="Ai C."/>
            <person name="McCarthy S."/>
            <person name="Schackwitz W."/>
            <person name="Martin J."/>
            <person name="Lipzen A."/>
            <person name="Blum P."/>
        </authorList>
    </citation>
    <scope>NUCLEOTIDE SEQUENCE [LARGE SCALE GENOMIC DNA]</scope>
    <source>
        <strain evidence="10 16">ARS120-1</strain>
        <strain evidence="11 15">ARS120-2</strain>
        <strain evidence="8 18">ARS50-1</strain>
        <strain evidence="9 17">ARS50-2</strain>
    </source>
</reference>
<evidence type="ECO:0000313" key="11">
    <source>
        <dbReference type="EMBL" id="AKV81768.1"/>
    </source>
</evidence>
<dbReference type="InterPro" id="IPR012818">
    <property type="entry name" value="CbiE"/>
</dbReference>
<dbReference type="Pfam" id="PF00590">
    <property type="entry name" value="TP_methylase"/>
    <property type="match status" value="1"/>
</dbReference>
<comment type="pathway">
    <text evidence="1">Cofactor biosynthesis; adenosylcobalamin biosynthesis.</text>
</comment>
<dbReference type="Proteomes" id="UP000068832">
    <property type="component" value="Chromosome"/>
</dbReference>
<dbReference type="Proteomes" id="UP000029084">
    <property type="component" value="Chromosome"/>
</dbReference>
<dbReference type="GO" id="GO:0008276">
    <property type="term" value="F:protein methyltransferase activity"/>
    <property type="evidence" value="ECO:0007669"/>
    <property type="project" value="InterPro"/>
</dbReference>
<evidence type="ECO:0000256" key="4">
    <source>
        <dbReference type="ARBA" id="ARBA00022679"/>
    </source>
</evidence>
<evidence type="ECO:0000313" key="18">
    <source>
        <dbReference type="Proteomes" id="UP000068832"/>
    </source>
</evidence>
<evidence type="ECO:0000256" key="5">
    <source>
        <dbReference type="ARBA" id="ARBA00022691"/>
    </source>
</evidence>
<keyword evidence="2" id="KW-0169">Cobalamin biosynthesis</keyword>
<dbReference type="CDD" id="cd11644">
    <property type="entry name" value="Precorrin-6Y-MT"/>
    <property type="match status" value="1"/>
</dbReference>
<dbReference type="GO" id="GO:0009236">
    <property type="term" value="P:cobalamin biosynthetic process"/>
    <property type="evidence" value="ECO:0007669"/>
    <property type="project" value="UniProtKB-UniPathway"/>
</dbReference>
<proteinExistence type="predicted"/>
<dbReference type="Proteomes" id="UP000062475">
    <property type="component" value="Chromosome"/>
</dbReference>
<name>A0A088EA97_9CREN</name>
<dbReference type="Proteomes" id="UP000056255">
    <property type="component" value="Chromosome"/>
</dbReference>
<protein>
    <submittedName>
        <fullName evidence="7 8">Precorrin-6Y C5,15-methyltransferase</fullName>
        <ecNumber evidence="7">2.1.1.132</ecNumber>
    </submittedName>
</protein>
<keyword evidence="4 7" id="KW-0808">Transferase</keyword>
<organism evidence="7 13">
    <name type="scientific">Metallosphaera sedula</name>
    <dbReference type="NCBI Taxonomy" id="43687"/>
    <lineage>
        <taxon>Archaea</taxon>
        <taxon>Thermoproteota</taxon>
        <taxon>Thermoprotei</taxon>
        <taxon>Sulfolobales</taxon>
        <taxon>Sulfolobaceae</taxon>
        <taxon>Metallosphaera</taxon>
    </lineage>
</organism>
<dbReference type="EMBL" id="CP012172">
    <property type="protein sequence ID" value="AKV75035.1"/>
    <property type="molecule type" value="Genomic_DNA"/>
</dbReference>
<evidence type="ECO:0000313" key="10">
    <source>
        <dbReference type="EMBL" id="AKV79523.1"/>
    </source>
</evidence>
<dbReference type="GeneID" id="91756639"/>
<dbReference type="InterPro" id="IPR035996">
    <property type="entry name" value="4pyrrol_Methylase_sf"/>
</dbReference>
<dbReference type="PATRIC" id="fig|43687.5.peg.2260"/>
<evidence type="ECO:0000313" key="12">
    <source>
        <dbReference type="EMBL" id="AKV84001.1"/>
    </source>
</evidence>
<sequence length="214" mass="23832">MDYQPGQRNSWPKIIGAGPGSPDYFTLKLVNNLRDARKIIATRRVLSAVRPFTHAELIELEEGSKFYSMIKNVEAEKGTLILSTGDPMIAGIGKFFPHNEIEPGISSIQKCASLIHREITNSAIISIRYGYNYEKVDAVLRLGLSVFLLPEPGLTVGDSLRKLLLYITRPEKMEVSVCLNLSLENERVINGKMLELTDLNDNGLKVIFISPSVN</sequence>
<dbReference type="EC" id="2.1.1.132" evidence="7"/>
<dbReference type="Proteomes" id="UP000061362">
    <property type="component" value="Chromosome"/>
</dbReference>
<keyword evidence="5" id="KW-0949">S-adenosyl-L-methionine</keyword>
<dbReference type="PANTHER" id="PTHR43182:SF1">
    <property type="entry name" value="COBALT-PRECORRIN-7 C(5)-METHYLTRANSFERASE"/>
    <property type="match status" value="1"/>
</dbReference>
<evidence type="ECO:0000313" key="17">
    <source>
        <dbReference type="Proteomes" id="UP000062475"/>
    </source>
</evidence>
<dbReference type="Gene3D" id="3.40.1010.10">
    <property type="entry name" value="Cobalt-precorrin-4 Transmethylase, Domain 1"/>
    <property type="match status" value="1"/>
</dbReference>
<dbReference type="PANTHER" id="PTHR43182">
    <property type="entry name" value="COBALT-PRECORRIN-6B C(15)-METHYLTRANSFERASE (DECARBOXYLATING)"/>
    <property type="match status" value="1"/>
</dbReference>
<dbReference type="EMBL" id="CP012176">
    <property type="protein sequence ID" value="AKV84001.1"/>
    <property type="molecule type" value="Genomic_DNA"/>
</dbReference>
<evidence type="ECO:0000259" key="6">
    <source>
        <dbReference type="Pfam" id="PF00590"/>
    </source>
</evidence>
<dbReference type="EMBL" id="CP012173">
    <property type="protein sequence ID" value="AKV77273.1"/>
    <property type="molecule type" value="Genomic_DNA"/>
</dbReference>
<accession>A0A088EA97</accession>
<dbReference type="Proteomes" id="UP000062398">
    <property type="component" value="Chromosome"/>
</dbReference>
<evidence type="ECO:0000313" key="14">
    <source>
        <dbReference type="Proteomes" id="UP000056255"/>
    </source>
</evidence>
<evidence type="ECO:0000256" key="2">
    <source>
        <dbReference type="ARBA" id="ARBA00022573"/>
    </source>
</evidence>
<dbReference type="EMBL" id="CP012175">
    <property type="protein sequence ID" value="AKV81768.1"/>
    <property type="molecule type" value="Genomic_DNA"/>
</dbReference>
<feature type="domain" description="Tetrapyrrole methylase" evidence="6">
    <location>
        <begin position="14"/>
        <end position="196"/>
    </location>
</feature>
<dbReference type="UniPathway" id="UPA00148"/>
<evidence type="ECO:0000313" key="15">
    <source>
        <dbReference type="Proteomes" id="UP000061362"/>
    </source>
</evidence>
<dbReference type="EMBL" id="CP012174">
    <property type="protein sequence ID" value="AKV79523.1"/>
    <property type="molecule type" value="Genomic_DNA"/>
</dbReference>
<dbReference type="RefSeq" id="WP_012022029.1">
    <property type="nucleotide sequence ID" value="NZ_AP019770.1"/>
</dbReference>
<dbReference type="InterPro" id="IPR014777">
    <property type="entry name" value="4pyrrole_Mease_sub1"/>
</dbReference>
<dbReference type="EMBL" id="CP008822">
    <property type="protein sequence ID" value="AIM28225.1"/>
    <property type="molecule type" value="Genomic_DNA"/>
</dbReference>
<dbReference type="InterPro" id="IPR050714">
    <property type="entry name" value="Cobalamin_biosynth_MTase"/>
</dbReference>
<evidence type="ECO:0000256" key="1">
    <source>
        <dbReference type="ARBA" id="ARBA00004953"/>
    </source>
</evidence>
<dbReference type="OrthoDB" id="42238at2157"/>